<evidence type="ECO:0000256" key="3">
    <source>
        <dbReference type="ARBA" id="ARBA00009284"/>
    </source>
</evidence>
<dbReference type="SUPFAM" id="SSF74650">
    <property type="entry name" value="Galactose mutarotase-like"/>
    <property type="match status" value="1"/>
</dbReference>
<dbReference type="PANTHER" id="PTHR30504:SF2">
    <property type="entry name" value="GLUCANS BIOSYNTHESIS PROTEIN G"/>
    <property type="match status" value="1"/>
</dbReference>
<protein>
    <submittedName>
        <fullName evidence="7">Glucan biosynthesis protein G</fullName>
    </submittedName>
</protein>
<dbReference type="InterPro" id="IPR014718">
    <property type="entry name" value="GH-type_carb-bd"/>
</dbReference>
<comment type="subcellular location">
    <subcellularLocation>
        <location evidence="1">Periplasm</location>
    </subcellularLocation>
</comment>
<dbReference type="InterPro" id="IPR011013">
    <property type="entry name" value="Gal_mutarotase_sf_dom"/>
</dbReference>
<evidence type="ECO:0000256" key="2">
    <source>
        <dbReference type="ARBA" id="ARBA00005001"/>
    </source>
</evidence>
<comment type="pathway">
    <text evidence="2">Glycan metabolism; osmoregulated periplasmic glucan (OPG) biosynthesis.</text>
</comment>
<gene>
    <name evidence="7" type="ORF">N4J17_05490</name>
</gene>
<evidence type="ECO:0000256" key="5">
    <source>
        <dbReference type="SAM" id="SignalP"/>
    </source>
</evidence>
<feature type="chain" id="PRO_5046528117" evidence="5">
    <location>
        <begin position="23"/>
        <end position="528"/>
    </location>
</feature>
<evidence type="ECO:0000259" key="6">
    <source>
        <dbReference type="Pfam" id="PF04349"/>
    </source>
</evidence>
<evidence type="ECO:0000313" key="8">
    <source>
        <dbReference type="Proteomes" id="UP001359308"/>
    </source>
</evidence>
<evidence type="ECO:0000313" key="7">
    <source>
        <dbReference type="EMBL" id="WWF03072.1"/>
    </source>
</evidence>
<dbReference type="InterPro" id="IPR014438">
    <property type="entry name" value="Glucan_biosyn_MdoG/MdoD"/>
</dbReference>
<name>A0ABZ2F745_METCP</name>
<keyword evidence="8" id="KW-1185">Reference proteome</keyword>
<dbReference type="PIRSF" id="PIRSF006281">
    <property type="entry name" value="MdoG"/>
    <property type="match status" value="1"/>
</dbReference>
<dbReference type="PANTHER" id="PTHR30504">
    <property type="entry name" value="GLUCANS BIOSYNTHESIS PROTEIN"/>
    <property type="match status" value="1"/>
</dbReference>
<reference evidence="7 8" key="1">
    <citation type="submission" date="2022-09" db="EMBL/GenBank/DDBJ databases">
        <authorList>
            <person name="Giprobiosintez L."/>
        </authorList>
    </citation>
    <scope>NUCLEOTIDE SEQUENCE [LARGE SCALE GENOMIC DNA]</scope>
    <source>
        <strain evidence="8">VKPM-B-12549 (GBS-15)</strain>
    </source>
</reference>
<dbReference type="Gene3D" id="2.60.40.10">
    <property type="entry name" value="Immunoglobulins"/>
    <property type="match status" value="1"/>
</dbReference>
<evidence type="ECO:0000256" key="4">
    <source>
        <dbReference type="ARBA" id="ARBA00022764"/>
    </source>
</evidence>
<dbReference type="Pfam" id="PF04349">
    <property type="entry name" value="MdoG"/>
    <property type="match status" value="1"/>
</dbReference>
<evidence type="ECO:0000256" key="1">
    <source>
        <dbReference type="ARBA" id="ARBA00004418"/>
    </source>
</evidence>
<dbReference type="InterPro" id="IPR013783">
    <property type="entry name" value="Ig-like_fold"/>
</dbReference>
<dbReference type="InterPro" id="IPR007444">
    <property type="entry name" value="Glucan_biosyn_MdoG_C"/>
</dbReference>
<keyword evidence="5" id="KW-0732">Signal</keyword>
<feature type="signal peptide" evidence="5">
    <location>
        <begin position="1"/>
        <end position="22"/>
    </location>
</feature>
<dbReference type="InterPro" id="IPR014756">
    <property type="entry name" value="Ig_E-set"/>
</dbReference>
<accession>A0ABZ2F745</accession>
<dbReference type="EMBL" id="CP104311">
    <property type="protein sequence ID" value="WWF03072.1"/>
    <property type="molecule type" value="Genomic_DNA"/>
</dbReference>
<dbReference type="RefSeq" id="WP_232470297.1">
    <property type="nucleotide sequence ID" value="NZ_CP104311.1"/>
</dbReference>
<sequence>MNRRTGMLLYLCLAWAGGFAHAGPARQPAPVPLPSSIPQPPPAEEDGPFGFDLVERRARALAARPYVRDDGGVPEFLSKLDYDQYRDIRFKADKALWREEGLPFQVQLFHRGFMFKDRVVINVVSNGEATRLAYSPELFDFGKNPVPAPLDADLGFAGVRFHYPLRRNDVFDEAAVFLGASYFRAVGLGQTYGLSARGLAVDTGLTKAEEFPVFREFWIEKPPPGGSELVIHALMDSPSVTGAYRFVLRPGLDTTLDVTHHLYFRRKIERLGIAPLTSMFFHGENTDRFADDFRPEVHDSDGLLISRSNGEWIWRPLNNPRHLRISVFRDEKLTGFGLLQRDRGFDHYQDLEANYHRRPTSWVEAVGDWGPGAVYLIEIPSDAEKYDNIVAFWVPDQPADVGKEMTFSYRLHFTSDELMAPRSGKVQATRIGAGGTNAQEAGRRKFVVDFASETLKLYGEDAKIEADVGTSSGLIRDTVVHKNTETGAWRLSFELEPEKDKDPVELRAVLRAGKDVLTETWLYQWSAQ</sequence>
<proteinExistence type="inferred from homology"/>
<comment type="similarity">
    <text evidence="3">Belongs to the OpgD/OpgG family.</text>
</comment>
<keyword evidence="4" id="KW-0574">Periplasm</keyword>
<dbReference type="Gene3D" id="2.70.98.10">
    <property type="match status" value="1"/>
</dbReference>
<dbReference type="Proteomes" id="UP001359308">
    <property type="component" value="Chromosome"/>
</dbReference>
<dbReference type="SUPFAM" id="SSF81296">
    <property type="entry name" value="E set domains"/>
    <property type="match status" value="1"/>
</dbReference>
<feature type="domain" description="Glucan biosynthesis periplasmic MdoG C-terminal" evidence="6">
    <location>
        <begin position="49"/>
        <end position="525"/>
    </location>
</feature>
<organism evidence="7 8">
    <name type="scientific">Methylococcus capsulatus</name>
    <dbReference type="NCBI Taxonomy" id="414"/>
    <lineage>
        <taxon>Bacteria</taxon>
        <taxon>Pseudomonadati</taxon>
        <taxon>Pseudomonadota</taxon>
        <taxon>Gammaproteobacteria</taxon>
        <taxon>Methylococcales</taxon>
        <taxon>Methylococcaceae</taxon>
        <taxon>Methylococcus</taxon>
    </lineage>
</organism>